<gene>
    <name evidence="9" type="ORF">FTUN_8459</name>
</gene>
<dbReference type="PANTHER" id="PTHR48111">
    <property type="entry name" value="REGULATOR OF RPOS"/>
    <property type="match status" value="1"/>
</dbReference>
<evidence type="ECO:0000256" key="2">
    <source>
        <dbReference type="ARBA" id="ARBA00023012"/>
    </source>
</evidence>
<dbReference type="GO" id="GO:0000976">
    <property type="term" value="F:transcription cis-regulatory region binding"/>
    <property type="evidence" value="ECO:0007669"/>
    <property type="project" value="TreeGrafter"/>
</dbReference>
<dbReference type="GO" id="GO:0005829">
    <property type="term" value="C:cytosol"/>
    <property type="evidence" value="ECO:0007669"/>
    <property type="project" value="TreeGrafter"/>
</dbReference>
<evidence type="ECO:0000256" key="1">
    <source>
        <dbReference type="ARBA" id="ARBA00022553"/>
    </source>
</evidence>
<evidence type="ECO:0000313" key="9">
    <source>
        <dbReference type="EMBL" id="QJX00821.1"/>
    </source>
</evidence>
<evidence type="ECO:0000256" key="5">
    <source>
        <dbReference type="ARBA" id="ARBA00023163"/>
    </source>
</evidence>
<evidence type="ECO:0000256" key="6">
    <source>
        <dbReference type="PROSITE-ProRule" id="PRU00169"/>
    </source>
</evidence>
<dbReference type="Pfam" id="PF00072">
    <property type="entry name" value="Response_reg"/>
    <property type="match status" value="1"/>
</dbReference>
<proteinExistence type="predicted"/>
<dbReference type="SUPFAM" id="SSF52172">
    <property type="entry name" value="CheY-like"/>
    <property type="match status" value="1"/>
</dbReference>
<dbReference type="CDD" id="cd17574">
    <property type="entry name" value="REC_OmpR"/>
    <property type="match status" value="1"/>
</dbReference>
<feature type="compositionally biased region" description="Basic and acidic residues" evidence="7">
    <location>
        <begin position="1"/>
        <end position="13"/>
    </location>
</feature>
<dbReference type="AlphaFoldDB" id="A0A6M5Z5X4"/>
<feature type="region of interest" description="Disordered" evidence="7">
    <location>
        <begin position="1"/>
        <end position="42"/>
    </location>
</feature>
<dbReference type="GO" id="GO:0006355">
    <property type="term" value="P:regulation of DNA-templated transcription"/>
    <property type="evidence" value="ECO:0007669"/>
    <property type="project" value="TreeGrafter"/>
</dbReference>
<dbReference type="PANTHER" id="PTHR48111:SF4">
    <property type="entry name" value="DNA-BINDING DUAL TRANSCRIPTIONAL REGULATOR OMPR"/>
    <property type="match status" value="1"/>
</dbReference>
<dbReference type="SMART" id="SM00448">
    <property type="entry name" value="REC"/>
    <property type="match status" value="1"/>
</dbReference>
<dbReference type="EMBL" id="CP053452">
    <property type="protein sequence ID" value="QJX00821.1"/>
    <property type="molecule type" value="Genomic_DNA"/>
</dbReference>
<name>A0A6M5Z5X4_9BACT</name>
<dbReference type="InterPro" id="IPR001789">
    <property type="entry name" value="Sig_transdc_resp-reg_receiver"/>
</dbReference>
<dbReference type="InterPro" id="IPR039420">
    <property type="entry name" value="WalR-like"/>
</dbReference>
<keyword evidence="4" id="KW-0238">DNA-binding</keyword>
<keyword evidence="10" id="KW-1185">Reference proteome</keyword>
<evidence type="ECO:0000256" key="4">
    <source>
        <dbReference type="ARBA" id="ARBA00023125"/>
    </source>
</evidence>
<dbReference type="InterPro" id="IPR011006">
    <property type="entry name" value="CheY-like_superfamily"/>
</dbReference>
<dbReference type="Proteomes" id="UP000503447">
    <property type="component" value="Chromosome"/>
</dbReference>
<dbReference type="PROSITE" id="PS50110">
    <property type="entry name" value="RESPONSE_REGULATORY"/>
    <property type="match status" value="1"/>
</dbReference>
<dbReference type="Gene3D" id="3.40.50.2300">
    <property type="match status" value="1"/>
</dbReference>
<keyword evidence="3" id="KW-0805">Transcription regulation</keyword>
<keyword evidence="1 6" id="KW-0597">Phosphoprotein</keyword>
<feature type="modified residue" description="4-aspartylphosphate" evidence="6">
    <location>
        <position position="97"/>
    </location>
</feature>
<evidence type="ECO:0000256" key="3">
    <source>
        <dbReference type="ARBA" id="ARBA00023015"/>
    </source>
</evidence>
<dbReference type="RefSeq" id="WP_227254649.1">
    <property type="nucleotide sequence ID" value="NZ_CP053452.2"/>
</dbReference>
<evidence type="ECO:0000313" key="10">
    <source>
        <dbReference type="Proteomes" id="UP000503447"/>
    </source>
</evidence>
<evidence type="ECO:0000256" key="7">
    <source>
        <dbReference type="SAM" id="MobiDB-lite"/>
    </source>
</evidence>
<organism evidence="9 10">
    <name type="scientific">Frigoriglobus tundricola</name>
    <dbReference type="NCBI Taxonomy" id="2774151"/>
    <lineage>
        <taxon>Bacteria</taxon>
        <taxon>Pseudomonadati</taxon>
        <taxon>Planctomycetota</taxon>
        <taxon>Planctomycetia</taxon>
        <taxon>Gemmatales</taxon>
        <taxon>Gemmataceae</taxon>
        <taxon>Frigoriglobus</taxon>
    </lineage>
</organism>
<dbReference type="GO" id="GO:0032993">
    <property type="term" value="C:protein-DNA complex"/>
    <property type="evidence" value="ECO:0007669"/>
    <property type="project" value="TreeGrafter"/>
</dbReference>
<keyword evidence="5" id="KW-0804">Transcription</keyword>
<feature type="domain" description="Response regulatory" evidence="8">
    <location>
        <begin position="47"/>
        <end position="164"/>
    </location>
</feature>
<accession>A0A6M5Z5X4</accession>
<keyword evidence="2" id="KW-0902">Two-component regulatory system</keyword>
<dbReference type="KEGG" id="ftj:FTUN_8459"/>
<sequence>MTDTPDTRAEVPDPRPAATTGRDHVTPNSISGTVPDPAHRGPPERVRVLIAEDEVVSRTVLDRTLRSWGHEVVVTQNGTEAWTALQAEDAPRLAILDWMMPGLEGPEVCRRVRALARPVPTYIILLTARTQPTDVAAGLDSGADDYVTKPFNRLELQSRLRVGERVLALQQGLTDRVKELEAALGQVKELSGLLPICSYCKAVRDDQNYWHRVETYITAHSAARFSHGICPGCWKAVVEPEMAAFGCAAVIHPDG</sequence>
<reference evidence="10" key="1">
    <citation type="submission" date="2020-05" db="EMBL/GenBank/DDBJ databases">
        <title>Frigoriglobus tundricola gen. nov., sp. nov., a psychrotolerant cellulolytic planctomycete of the family Gemmataceae with two divergent copies of 16S rRNA gene.</title>
        <authorList>
            <person name="Kulichevskaya I.S."/>
            <person name="Ivanova A.A."/>
            <person name="Naumoff D.G."/>
            <person name="Beletsky A.V."/>
            <person name="Rijpstra W.I.C."/>
            <person name="Sinninghe Damste J.S."/>
            <person name="Mardanov A.V."/>
            <person name="Ravin N.V."/>
            <person name="Dedysh S.N."/>
        </authorList>
    </citation>
    <scope>NUCLEOTIDE SEQUENCE [LARGE SCALE GENOMIC DNA]</scope>
    <source>
        <strain evidence="10">PL17</strain>
    </source>
</reference>
<evidence type="ECO:0000259" key="8">
    <source>
        <dbReference type="PROSITE" id="PS50110"/>
    </source>
</evidence>
<dbReference type="GO" id="GO:0000156">
    <property type="term" value="F:phosphorelay response regulator activity"/>
    <property type="evidence" value="ECO:0007669"/>
    <property type="project" value="TreeGrafter"/>
</dbReference>
<protein>
    <recommendedName>
        <fullName evidence="8">Response regulatory domain-containing protein</fullName>
    </recommendedName>
</protein>